<keyword evidence="3" id="KW-1185">Reference proteome</keyword>
<dbReference type="GO" id="GO:0000932">
    <property type="term" value="C:P-body"/>
    <property type="evidence" value="ECO:0007669"/>
    <property type="project" value="TreeGrafter"/>
</dbReference>
<dbReference type="GO" id="GO:0006402">
    <property type="term" value="P:mRNA catabolic process"/>
    <property type="evidence" value="ECO:0007669"/>
    <property type="project" value="TreeGrafter"/>
</dbReference>
<gene>
    <name evidence="2" type="ordered locus">Dret_2285</name>
</gene>
<dbReference type="InterPro" id="IPR012340">
    <property type="entry name" value="NA-bd_OB-fold"/>
</dbReference>
<evidence type="ECO:0000259" key="1">
    <source>
        <dbReference type="SMART" id="SM00955"/>
    </source>
</evidence>
<dbReference type="KEGG" id="drt:Dret_2285"/>
<proteinExistence type="predicted"/>
<dbReference type="InterPro" id="IPR050180">
    <property type="entry name" value="RNR_Ribonuclease"/>
</dbReference>
<dbReference type="PANTHER" id="PTHR23355:SF9">
    <property type="entry name" value="DIS3-LIKE EXONUCLEASE 2"/>
    <property type="match status" value="1"/>
</dbReference>
<dbReference type="OrthoDB" id="5288992at2"/>
<protein>
    <submittedName>
        <fullName evidence="2">Ribonuclease II</fullName>
    </submittedName>
</protein>
<reference evidence="2 3" key="2">
    <citation type="journal article" date="2010" name="Stand. Genomic Sci.">
        <title>Complete genome sequence of Desulfohalobium retbaense type strain (HR(100)).</title>
        <authorList>
            <person name="Spring S."/>
            <person name="Nolan M."/>
            <person name="Lapidus A."/>
            <person name="Glavina Del Rio T."/>
            <person name="Copeland A."/>
            <person name="Tice H."/>
            <person name="Cheng J.F."/>
            <person name="Lucas S."/>
            <person name="Land M."/>
            <person name="Chen F."/>
            <person name="Bruce D."/>
            <person name="Goodwin L."/>
            <person name="Pitluck S."/>
            <person name="Ivanova N."/>
            <person name="Mavromatis K."/>
            <person name="Mikhailova N."/>
            <person name="Pati A."/>
            <person name="Chen A."/>
            <person name="Palaniappan K."/>
            <person name="Hauser L."/>
            <person name="Chang Y.J."/>
            <person name="Jeffries C.D."/>
            <person name="Munk C."/>
            <person name="Kiss H."/>
            <person name="Chain P."/>
            <person name="Han C."/>
            <person name="Brettin T."/>
            <person name="Detter J.C."/>
            <person name="Schuler E."/>
            <person name="Goker M."/>
            <person name="Rohde M."/>
            <person name="Bristow J."/>
            <person name="Eisen J.A."/>
            <person name="Markowitz V."/>
            <person name="Hugenholtz P."/>
            <person name="Kyrpides N.C."/>
            <person name="Klenk H.P."/>
        </authorList>
    </citation>
    <scope>NUCLEOTIDE SEQUENCE [LARGE SCALE GENOMIC DNA]</scope>
    <source>
        <strain evidence="2 3">DSM 5692</strain>
    </source>
</reference>
<organism evidence="2 3">
    <name type="scientific">Desulfohalobium retbaense (strain ATCC 49708 / DSM 5692 / JCM 16813 / HR100)</name>
    <dbReference type="NCBI Taxonomy" id="485915"/>
    <lineage>
        <taxon>Bacteria</taxon>
        <taxon>Pseudomonadati</taxon>
        <taxon>Thermodesulfobacteriota</taxon>
        <taxon>Desulfovibrionia</taxon>
        <taxon>Desulfovibrionales</taxon>
        <taxon>Desulfohalobiaceae</taxon>
        <taxon>Desulfohalobium</taxon>
    </lineage>
</organism>
<evidence type="ECO:0000313" key="2">
    <source>
        <dbReference type="EMBL" id="ACV69569.1"/>
    </source>
</evidence>
<feature type="domain" description="RNB" evidence="1">
    <location>
        <begin position="287"/>
        <end position="571"/>
    </location>
</feature>
<dbReference type="STRING" id="485915.Dret_2285"/>
<sequence>MRHETQQITSGTVVEFMQSNQPIVAWVVDAQPNRLRVVTINKRESKLPAARVLPWSGPSYTAAASREEFLERLEQHQQRRVQLAAELEPESLWDLVRDDVQRGTARWFAELIWADPDADQIAAMGRALLESKAHFKFVTPNFEIYSEEKVQLRLAEMEAARRRQELIDHGHGFLKALWAKRRGEETVLPELSAELVDQLRQLLQRRMADPEDGETANVWRELRKGLPDDPHLPLRLAQAWGLVPEHYNVLLDRAGYSWGDGWSQAYTQEIERLENVVGEGAGNPEPERFVSIDGASTEDLDDAFFLERDGEGYRLTLALACPVWGWHFGSPLDQAVAERATSLYLPEGASHMLPERLGTGLYSLRAGQTRPALLVDMALDARGSLQEVSPRLGWVRVAENLTYAAVEEAMAGGTAPAMLTEALDLATTLRDRRIRNGAVIIERPEPELVLEDEGQTTRVRLEMKEPTPQAQLVVSEFMILTNRAVAQWANAQGVSLVHRTQDINLGNGSAGIWSDPAQAYQIVRQMGPSKLALAPQPHASLGVNAYVPVTSPLRRYTDFLNMAQIMTFVQSGQARLDAAAFEELLPYLSARQDNVAQIQRFRPRYWKLEYLRQNQDAWWPGIVVEAGPKLITVALPREQVLLRGKRNLFDEPPSVGERLLVRVGKIDPLNNAIELMEVREETWDNSCLQ</sequence>
<name>C8X572_DESRD</name>
<dbReference type="Proteomes" id="UP000001052">
    <property type="component" value="Chromosome"/>
</dbReference>
<dbReference type="Pfam" id="PF00773">
    <property type="entry name" value="RNB"/>
    <property type="match status" value="1"/>
</dbReference>
<dbReference type="HOGENOM" id="CLU_015903_1_1_7"/>
<dbReference type="GO" id="GO:0003723">
    <property type="term" value="F:RNA binding"/>
    <property type="evidence" value="ECO:0007669"/>
    <property type="project" value="InterPro"/>
</dbReference>
<dbReference type="RefSeq" id="WP_015752710.1">
    <property type="nucleotide sequence ID" value="NC_013223.1"/>
</dbReference>
<reference evidence="3" key="1">
    <citation type="submission" date="2009-09" db="EMBL/GenBank/DDBJ databases">
        <title>The complete chromosome of Desulfohalobium retbaense DSM 5692.</title>
        <authorList>
            <consortium name="US DOE Joint Genome Institute (JGI-PGF)"/>
            <person name="Lucas S."/>
            <person name="Copeland A."/>
            <person name="Lapidus A."/>
            <person name="Glavina del Rio T."/>
            <person name="Dalin E."/>
            <person name="Tice H."/>
            <person name="Bruce D."/>
            <person name="Goodwin L."/>
            <person name="Pitluck S."/>
            <person name="Kyrpides N."/>
            <person name="Mavromatis K."/>
            <person name="Ivanova N."/>
            <person name="Mikhailova N."/>
            <person name="Munk A.C."/>
            <person name="Brettin T."/>
            <person name="Detter J.C."/>
            <person name="Han C."/>
            <person name="Tapia R."/>
            <person name="Larimer F."/>
            <person name="Land M."/>
            <person name="Hauser L."/>
            <person name="Markowitz V."/>
            <person name="Cheng J.-F."/>
            <person name="Hugenholtz P."/>
            <person name="Woyke T."/>
            <person name="Wu D."/>
            <person name="Spring S."/>
            <person name="Klenk H.-P."/>
            <person name="Eisen J.A."/>
        </authorList>
    </citation>
    <scope>NUCLEOTIDE SEQUENCE [LARGE SCALE GENOMIC DNA]</scope>
    <source>
        <strain evidence="3">DSM 5692</strain>
    </source>
</reference>
<dbReference type="GO" id="GO:0000175">
    <property type="term" value="F:3'-5'-RNA exonuclease activity"/>
    <property type="evidence" value="ECO:0007669"/>
    <property type="project" value="TreeGrafter"/>
</dbReference>
<dbReference type="SUPFAM" id="SSF50249">
    <property type="entry name" value="Nucleic acid-binding proteins"/>
    <property type="match status" value="1"/>
</dbReference>
<dbReference type="EMBL" id="CP001734">
    <property type="protein sequence ID" value="ACV69569.1"/>
    <property type="molecule type" value="Genomic_DNA"/>
</dbReference>
<evidence type="ECO:0000313" key="3">
    <source>
        <dbReference type="Proteomes" id="UP000001052"/>
    </source>
</evidence>
<accession>C8X572</accession>
<dbReference type="AlphaFoldDB" id="C8X572"/>
<dbReference type="InterPro" id="IPR001900">
    <property type="entry name" value="RNase_II/R"/>
</dbReference>
<dbReference type="SMART" id="SM00955">
    <property type="entry name" value="RNB"/>
    <property type="match status" value="1"/>
</dbReference>
<dbReference type="PANTHER" id="PTHR23355">
    <property type="entry name" value="RIBONUCLEASE"/>
    <property type="match status" value="1"/>
</dbReference>
<dbReference type="eggNOG" id="COG0557">
    <property type="taxonomic scope" value="Bacteria"/>
</dbReference>